<gene>
    <name evidence="3" type="ORF">MAE02_24530</name>
</gene>
<dbReference type="InterPro" id="IPR019060">
    <property type="entry name" value="DUF2382"/>
</dbReference>
<evidence type="ECO:0000259" key="2">
    <source>
        <dbReference type="Pfam" id="PF09557"/>
    </source>
</evidence>
<reference evidence="3 4" key="1">
    <citation type="submission" date="2019-07" db="EMBL/GenBank/DDBJ databases">
        <title>Whole genome shotgun sequence of Microvirga aerophila NBRC 106136.</title>
        <authorList>
            <person name="Hosoyama A."/>
            <person name="Uohara A."/>
            <person name="Ohji S."/>
            <person name="Ichikawa N."/>
        </authorList>
    </citation>
    <scope>NUCLEOTIDE SEQUENCE [LARGE SCALE GENOMIC DNA]</scope>
    <source>
        <strain evidence="3 4">NBRC 106136</strain>
    </source>
</reference>
<dbReference type="Pfam" id="PF09557">
    <property type="entry name" value="DUF2382"/>
    <property type="match status" value="1"/>
</dbReference>
<feature type="region of interest" description="Disordered" evidence="1">
    <location>
        <begin position="225"/>
        <end position="253"/>
    </location>
</feature>
<dbReference type="Proteomes" id="UP000321085">
    <property type="component" value="Unassembled WGS sequence"/>
</dbReference>
<dbReference type="EMBL" id="BJYU01000028">
    <property type="protein sequence ID" value="GEO14757.1"/>
    <property type="molecule type" value="Genomic_DNA"/>
</dbReference>
<evidence type="ECO:0000256" key="1">
    <source>
        <dbReference type="SAM" id="MobiDB-lite"/>
    </source>
</evidence>
<dbReference type="AlphaFoldDB" id="A0A512BSH6"/>
<keyword evidence="4" id="KW-1185">Reference proteome</keyword>
<proteinExistence type="predicted"/>
<feature type="region of interest" description="Disordered" evidence="1">
    <location>
        <begin position="55"/>
        <end position="74"/>
    </location>
</feature>
<protein>
    <recommendedName>
        <fullName evidence="2">DUF2382 domain-containing protein</fullName>
    </recommendedName>
</protein>
<organism evidence="3 4">
    <name type="scientific">Microvirga aerophila</name>
    <dbReference type="NCBI Taxonomy" id="670291"/>
    <lineage>
        <taxon>Bacteria</taxon>
        <taxon>Pseudomonadati</taxon>
        <taxon>Pseudomonadota</taxon>
        <taxon>Alphaproteobacteria</taxon>
        <taxon>Hyphomicrobiales</taxon>
        <taxon>Methylobacteriaceae</taxon>
        <taxon>Microvirga</taxon>
    </lineage>
</organism>
<comment type="caution">
    <text evidence="3">The sequence shown here is derived from an EMBL/GenBank/DDBJ whole genome shotgun (WGS) entry which is preliminary data.</text>
</comment>
<accession>A0A512BSH6</accession>
<dbReference type="PANTHER" id="PTHR36109:SF2">
    <property type="entry name" value="MEMBRANE PROTEIN"/>
    <property type="match status" value="1"/>
</dbReference>
<feature type="domain" description="DUF2382" evidence="2">
    <location>
        <begin position="256"/>
        <end position="369"/>
    </location>
</feature>
<evidence type="ECO:0000313" key="4">
    <source>
        <dbReference type="Proteomes" id="UP000321085"/>
    </source>
</evidence>
<name>A0A512BSH6_9HYPH</name>
<dbReference type="PANTHER" id="PTHR36109">
    <property type="entry name" value="MEMBRANE PROTEIN-RELATED"/>
    <property type="match status" value="1"/>
</dbReference>
<sequence length="388" mass="40755">MARSITKGKDPMTQKTITAFFERYEEASDAVSRLEAAGIPHRDISLVANNEGDRYSSHAKRTYDSTSSFDDDASDGAATGATVGTLAGGGAGLLAGLGMLAIPGLGPVVAAGWLVSTLVGAGAGAALGGLGGALVDAGVDENDAHAYAEGVRRGGALVTVRSSEADVDRIVDILDDDGTVDLDERQDTWRSEGWAGRDAGPIGAAGSTTTGLTTGMTPGLGSDIGASGAGMDRTGMSAGSDRMSATSTSGREDEVIPVVEEELHVGKRDVSRGKVRIHSHIVERPVHEQVELREERVHVERRPVSGSMQAGTADRDALFQERTIEMEERSEEAVVSKEARVKEELVIRKDVDQRAETISDTVRSTEVEVDDERTRRGTGTTGKPTDLP</sequence>
<dbReference type="InterPro" id="IPR052948">
    <property type="entry name" value="Low_temp-induced_all0457"/>
</dbReference>
<feature type="region of interest" description="Disordered" evidence="1">
    <location>
        <begin position="357"/>
        <end position="388"/>
    </location>
</feature>
<evidence type="ECO:0000313" key="3">
    <source>
        <dbReference type="EMBL" id="GEO14757.1"/>
    </source>
</evidence>